<name>A0A0R3UNB1_MESCO</name>
<comment type="subcellular location">
    <subcellularLocation>
        <location evidence="1 5">Membrane</location>
        <topology evidence="1 5">Multi-pass membrane protein</topology>
    </subcellularLocation>
</comment>
<dbReference type="EMBL" id="UXSR01005680">
    <property type="protein sequence ID" value="VDD83276.1"/>
    <property type="molecule type" value="Genomic_DNA"/>
</dbReference>
<evidence type="ECO:0000256" key="6">
    <source>
        <dbReference type="SAM" id="MobiDB-lite"/>
    </source>
</evidence>
<evidence type="ECO:0000256" key="3">
    <source>
        <dbReference type="ARBA" id="ARBA00022989"/>
    </source>
</evidence>
<dbReference type="AlphaFoldDB" id="A0A0R3UNB1"/>
<evidence type="ECO:0000313" key="8">
    <source>
        <dbReference type="Proteomes" id="UP000267029"/>
    </source>
</evidence>
<evidence type="ECO:0000256" key="4">
    <source>
        <dbReference type="ARBA" id="ARBA00023136"/>
    </source>
</evidence>
<feature type="transmembrane region" description="Helical" evidence="5">
    <location>
        <begin position="156"/>
        <end position="178"/>
    </location>
</feature>
<dbReference type="GO" id="GO:0032588">
    <property type="term" value="C:trans-Golgi network membrane"/>
    <property type="evidence" value="ECO:0007669"/>
    <property type="project" value="TreeGrafter"/>
</dbReference>
<organism evidence="7 8">
    <name type="scientific">Mesocestoides corti</name>
    <name type="common">Flatworm</name>
    <dbReference type="NCBI Taxonomy" id="53468"/>
    <lineage>
        <taxon>Eukaryota</taxon>
        <taxon>Metazoa</taxon>
        <taxon>Spiralia</taxon>
        <taxon>Lophotrochozoa</taxon>
        <taxon>Platyhelminthes</taxon>
        <taxon>Cestoda</taxon>
        <taxon>Eucestoda</taxon>
        <taxon>Cyclophyllidea</taxon>
        <taxon>Mesocestoididae</taxon>
        <taxon>Mesocestoides</taxon>
    </lineage>
</organism>
<feature type="region of interest" description="Disordered" evidence="6">
    <location>
        <begin position="1"/>
        <end position="46"/>
    </location>
</feature>
<dbReference type="GO" id="GO:0055038">
    <property type="term" value="C:recycling endosome membrane"/>
    <property type="evidence" value="ECO:0007669"/>
    <property type="project" value="TreeGrafter"/>
</dbReference>
<reference evidence="7 8" key="1">
    <citation type="submission" date="2018-10" db="EMBL/GenBank/DDBJ databases">
        <authorList>
            <consortium name="Pathogen Informatics"/>
        </authorList>
    </citation>
    <scope>NUCLEOTIDE SEQUENCE [LARGE SCALE GENOMIC DNA]</scope>
</reference>
<evidence type="ECO:0000256" key="5">
    <source>
        <dbReference type="RuleBase" id="RU363122"/>
    </source>
</evidence>
<dbReference type="STRING" id="53468.A0A0R3UNB1"/>
<dbReference type="Proteomes" id="UP000267029">
    <property type="component" value="Unassembled WGS sequence"/>
</dbReference>
<reference evidence="9" key="2">
    <citation type="submission" date="2019-11" db="UniProtKB">
        <authorList>
            <consortium name="WormBaseParasite"/>
        </authorList>
    </citation>
    <scope>IDENTIFICATION</scope>
</reference>
<feature type="transmembrane region" description="Helical" evidence="5">
    <location>
        <begin position="223"/>
        <end position="244"/>
    </location>
</feature>
<dbReference type="InterPro" id="IPR007273">
    <property type="entry name" value="SCAMP"/>
</dbReference>
<dbReference type="Pfam" id="PF04144">
    <property type="entry name" value="SCAMP"/>
    <property type="match status" value="1"/>
</dbReference>
<dbReference type="WBParaSite" id="MCU_008330-RA">
    <property type="protein sequence ID" value="MCU_008330-RA"/>
    <property type="gene ID" value="MCU_008330"/>
</dbReference>
<evidence type="ECO:0000256" key="2">
    <source>
        <dbReference type="ARBA" id="ARBA00022692"/>
    </source>
</evidence>
<sequence>MSDLKTDALEEYNPFGDPLASATVQSSRQPAMLPPTDDNSPPPAYKKDLSLDNGMMAESRDMNLSGALLPSSQPIMTVADLQRRQAELDQRAAQLDLREKYAQQQEAWRLEHGYGTAEIPNWPPLPRWCCVKPCVRVDFNSDIPSQCRWLALYSHYFWLAYSLLLLFNVVGTLCYLIVSTTLTEAGPLFGVAIVVFLILTPASFFCWNRPLYKALKKNSSMQFCIFFPMFGAQILIIFIQLLGIDYLGACGWINSLKVFTTHHGVGSFMLVLASLYSIAAAAAVYLLLRVHMFYRGSGANIRRAKQELAHGMVDSGFTTVS</sequence>
<keyword evidence="2 5" id="KW-0812">Transmembrane</keyword>
<feature type="transmembrane region" description="Helical" evidence="5">
    <location>
        <begin position="190"/>
        <end position="211"/>
    </location>
</feature>
<dbReference type="PANTHER" id="PTHR10687:SF2">
    <property type="entry name" value="SECRETORY CARRIER-ASSOCIATED MEMBRANE PROTEIN"/>
    <property type="match status" value="1"/>
</dbReference>
<evidence type="ECO:0000313" key="9">
    <source>
        <dbReference type="WBParaSite" id="MCU_008330-RA"/>
    </source>
</evidence>
<protein>
    <recommendedName>
        <fullName evidence="5">Secretory carrier-associated membrane protein</fullName>
        <shortName evidence="5">Secretory carrier membrane protein</shortName>
    </recommendedName>
</protein>
<keyword evidence="5" id="KW-0813">Transport</keyword>
<feature type="transmembrane region" description="Helical" evidence="5">
    <location>
        <begin position="264"/>
        <end position="288"/>
    </location>
</feature>
<evidence type="ECO:0000256" key="1">
    <source>
        <dbReference type="ARBA" id="ARBA00004141"/>
    </source>
</evidence>
<evidence type="ECO:0000313" key="7">
    <source>
        <dbReference type="EMBL" id="VDD83276.1"/>
    </source>
</evidence>
<keyword evidence="3 5" id="KW-1133">Transmembrane helix</keyword>
<dbReference type="PANTHER" id="PTHR10687">
    <property type="entry name" value="SECRETORY CARRIER-ASSOCIATED MEMBRANE PROTEIN SCAMP"/>
    <property type="match status" value="1"/>
</dbReference>
<dbReference type="GO" id="GO:0015031">
    <property type="term" value="P:protein transport"/>
    <property type="evidence" value="ECO:0007669"/>
    <property type="project" value="InterPro"/>
</dbReference>
<accession>A0A0R3UNB1</accession>
<proteinExistence type="inferred from homology"/>
<gene>
    <name evidence="7" type="ORF">MCOS_LOCUS9279</name>
</gene>
<comment type="similarity">
    <text evidence="5">Belongs to the SCAMP family.</text>
</comment>
<keyword evidence="4 5" id="KW-0472">Membrane</keyword>
<keyword evidence="8" id="KW-1185">Reference proteome</keyword>
<dbReference type="OrthoDB" id="242866at2759"/>